<dbReference type="EMBL" id="MTYJ01000001">
    <property type="protein sequence ID" value="OQV25942.1"/>
    <property type="molecule type" value="Genomic_DNA"/>
</dbReference>
<feature type="compositionally biased region" description="Polar residues" evidence="2">
    <location>
        <begin position="268"/>
        <end position="277"/>
    </location>
</feature>
<feature type="compositionally biased region" description="Acidic residues" evidence="2">
    <location>
        <begin position="124"/>
        <end position="138"/>
    </location>
</feature>
<dbReference type="SUPFAM" id="SSF49562">
    <property type="entry name" value="C2 domain (Calcium/lipid-binding domain, CaLB)"/>
    <property type="match status" value="1"/>
</dbReference>
<feature type="region of interest" description="Disordered" evidence="2">
    <location>
        <begin position="1"/>
        <end position="175"/>
    </location>
</feature>
<dbReference type="InterPro" id="IPR035892">
    <property type="entry name" value="C2_domain_sf"/>
</dbReference>
<gene>
    <name evidence="4" type="ORF">BV898_00084</name>
</gene>
<feature type="coiled-coil region" evidence="1">
    <location>
        <begin position="438"/>
        <end position="484"/>
    </location>
</feature>
<reference evidence="5" key="1">
    <citation type="submission" date="2017-01" db="EMBL/GenBank/DDBJ databases">
        <title>Comparative genomics of anhydrobiosis in the tardigrade Hypsibius dujardini.</title>
        <authorList>
            <person name="Yoshida Y."/>
            <person name="Koutsovoulos G."/>
            <person name="Laetsch D."/>
            <person name="Stevens L."/>
            <person name="Kumar S."/>
            <person name="Horikawa D."/>
            <person name="Ishino K."/>
            <person name="Komine S."/>
            <person name="Tomita M."/>
            <person name="Blaxter M."/>
            <person name="Arakawa K."/>
        </authorList>
    </citation>
    <scope>NUCLEOTIDE SEQUENCE [LARGE SCALE GENOMIC DNA]</scope>
    <source>
        <strain evidence="5">Z151</strain>
    </source>
</reference>
<feature type="compositionally biased region" description="Polar residues" evidence="2">
    <location>
        <begin position="166"/>
        <end position="175"/>
    </location>
</feature>
<accession>A0A1W0XF02</accession>
<feature type="coiled-coil region" evidence="1">
    <location>
        <begin position="178"/>
        <end position="217"/>
    </location>
</feature>
<feature type="compositionally biased region" description="Polar residues" evidence="2">
    <location>
        <begin position="508"/>
        <end position="520"/>
    </location>
</feature>
<feature type="domain" description="DM14" evidence="3">
    <location>
        <begin position="438"/>
        <end position="496"/>
    </location>
</feature>
<feature type="region of interest" description="Disordered" evidence="2">
    <location>
        <begin position="250"/>
        <end position="293"/>
    </location>
</feature>
<feature type="compositionally biased region" description="Pro residues" evidence="2">
    <location>
        <begin position="253"/>
        <end position="267"/>
    </location>
</feature>
<evidence type="ECO:0000256" key="1">
    <source>
        <dbReference type="SAM" id="Coils"/>
    </source>
</evidence>
<feature type="compositionally biased region" description="Polar residues" evidence="2">
    <location>
        <begin position="388"/>
        <end position="402"/>
    </location>
</feature>
<protein>
    <submittedName>
        <fullName evidence="4">Coiled-coil and C2 domain-containing protein 1-like</fullName>
    </submittedName>
</protein>
<organism evidence="4 5">
    <name type="scientific">Hypsibius exemplaris</name>
    <name type="common">Freshwater tardigrade</name>
    <dbReference type="NCBI Taxonomy" id="2072580"/>
    <lineage>
        <taxon>Eukaryota</taxon>
        <taxon>Metazoa</taxon>
        <taxon>Ecdysozoa</taxon>
        <taxon>Tardigrada</taxon>
        <taxon>Eutardigrada</taxon>
        <taxon>Parachela</taxon>
        <taxon>Hypsibioidea</taxon>
        <taxon>Hypsibiidae</taxon>
        <taxon>Hypsibius</taxon>
    </lineage>
</organism>
<feature type="region of interest" description="Disordered" evidence="2">
    <location>
        <begin position="492"/>
        <end position="555"/>
    </location>
</feature>
<evidence type="ECO:0000313" key="4">
    <source>
        <dbReference type="EMBL" id="OQV25942.1"/>
    </source>
</evidence>
<proteinExistence type="predicted"/>
<dbReference type="PANTHER" id="PTHR13076">
    <property type="entry name" value="COILED-COIL AND C2 DOMAIN-CONTAINING PROTEIN 1-LIKE"/>
    <property type="match status" value="1"/>
</dbReference>
<evidence type="ECO:0000256" key="2">
    <source>
        <dbReference type="SAM" id="MobiDB-lite"/>
    </source>
</evidence>
<comment type="caution">
    <text evidence="4">The sequence shown here is derived from an EMBL/GenBank/DDBJ whole genome shotgun (WGS) entry which is preliminary data.</text>
</comment>
<dbReference type="Pfam" id="PF21528">
    <property type="entry name" value="CC2D1A-B_DM14"/>
    <property type="match status" value="4"/>
</dbReference>
<feature type="compositionally biased region" description="Acidic residues" evidence="2">
    <location>
        <begin position="32"/>
        <end position="53"/>
    </location>
</feature>
<sequence length="885" mass="96932">MDRKGRNSEGGSTKPRASRPSLPFPMQMPGMEIDEGDDVSDDDVADEDLEAELDALMNGTAPARKAAPPRRKPSQQSAVAPPRKAAAAGAKKEKPSNGGIAFAPPRGSGMMVFDLSAIERMGQEDDDDKDIDEDDPELLAELQQLSPDVPIEATPSFQPKSHAPTAASSGGSPDSTMLAMLQERLENYEGAHQDAVYEKESAKARRYERSIKTIKEQITQWKKGQPVEEEDVPPPVFIKSVLQKTISIETKAPQPPPVPARVIPPEPTNSLPVSPSREQIKQPAPFPASPATRPIPVPVSAGQLEKADQSSVVSALKARREQYVQACVKANKEGNKAHAYQFMKICKEFKVVIEAAEGGQEIDLSEIPPPPDQLPADFFETALVTGNTVTQVDNKSPSTSEKTPPAKLAQSADDDGPEIDPSDVKAAFNAPHAPKTVLEALQQRLEKYKSTHEEAKTAGDSSKARRMQRIVQQYQQAIKDYQGKRHVDFAELPTPPGFGPIPIGGPRASNSAGGLSQSPASRPAVMGSGGAIQAPARSSIGSMGAGHSSRESRQVQQYNLLQEREKQFKMAAVKAKQEGDLETAKMYLRQIKGLEPMLKASANGLPVDVASLPKPPPGMGHDTDDYDVVQYEEAGALPGSSVKNRTEAYSQLEKDLVDQVAMCVRNESHFKKAGDIPMARKFERFNRDSRKDLDSLRSAYKNSASVPRFHYETRAFTVIKCCPELPDNVMELSVIRGLGYSLTGFAPTDFVTYVKWDFPFPTEAPQTSKTMAFKGTNEPDYSTTFTIKIDRKARSLARVFKTKGIKCEVYVKMGFLKADKVLGTVNISLETLETKCIHHTSIDLMEGKKAVGGKLEVRVRIREPLLKQQVEELREKWLVIDQFVK</sequence>
<feature type="region of interest" description="Disordered" evidence="2">
    <location>
        <begin position="388"/>
        <end position="422"/>
    </location>
</feature>
<name>A0A1W0XF02_HYPEX</name>
<dbReference type="Gene3D" id="2.60.40.150">
    <property type="entry name" value="C2 domain"/>
    <property type="match status" value="1"/>
</dbReference>
<feature type="compositionally biased region" description="Pro residues" evidence="2">
    <location>
        <begin position="284"/>
        <end position="293"/>
    </location>
</feature>
<dbReference type="SMART" id="SM00685">
    <property type="entry name" value="DM14"/>
    <property type="match status" value="4"/>
</dbReference>
<keyword evidence="5" id="KW-1185">Reference proteome</keyword>
<keyword evidence="1" id="KW-0175">Coiled coil</keyword>
<feature type="domain" description="DM14" evidence="3">
    <location>
        <begin position="178"/>
        <end position="236"/>
    </location>
</feature>
<dbReference type="PANTHER" id="PTHR13076:SF9">
    <property type="entry name" value="COILED-COIL AND C2 DOMAIN-CONTAINING PROTEIN 1-LIKE"/>
    <property type="match status" value="1"/>
</dbReference>
<evidence type="ECO:0000313" key="5">
    <source>
        <dbReference type="Proteomes" id="UP000192578"/>
    </source>
</evidence>
<dbReference type="Proteomes" id="UP000192578">
    <property type="component" value="Unassembled WGS sequence"/>
</dbReference>
<dbReference type="AlphaFoldDB" id="A0A1W0XF02"/>
<feature type="compositionally biased region" description="Low complexity" evidence="2">
    <location>
        <begin position="78"/>
        <end position="89"/>
    </location>
</feature>
<dbReference type="InterPro" id="IPR006608">
    <property type="entry name" value="CC2D1A/B_DM14"/>
</dbReference>
<feature type="compositionally biased region" description="Acidic residues" evidence="2">
    <location>
        <begin position="412"/>
        <end position="421"/>
    </location>
</feature>
<dbReference type="GO" id="GO:0001227">
    <property type="term" value="F:DNA-binding transcription repressor activity, RNA polymerase II-specific"/>
    <property type="evidence" value="ECO:0007669"/>
    <property type="project" value="InterPro"/>
</dbReference>
<feature type="domain" description="DM14" evidence="3">
    <location>
        <begin position="558"/>
        <end position="616"/>
    </location>
</feature>
<feature type="domain" description="DM14" evidence="3">
    <location>
        <begin position="313"/>
        <end position="371"/>
    </location>
</feature>
<dbReference type="OrthoDB" id="19996at2759"/>
<evidence type="ECO:0000259" key="3">
    <source>
        <dbReference type="SMART" id="SM00685"/>
    </source>
</evidence>
<dbReference type="InterPro" id="IPR039725">
    <property type="entry name" value="CC2D1A/B"/>
</dbReference>